<proteinExistence type="predicted"/>
<protein>
    <recommendedName>
        <fullName evidence="4">DUF834 domain-containing protein</fullName>
    </recommendedName>
</protein>
<dbReference type="AlphaFoldDB" id="A0A0D3GBQ6"/>
<name>A0A0D3GBQ6_9ORYZ</name>
<dbReference type="Gramene" id="OBART06G00010.1">
    <property type="protein sequence ID" value="OBART06G00010.1"/>
    <property type="gene ID" value="OBART06G00010"/>
</dbReference>
<evidence type="ECO:0000313" key="2">
    <source>
        <dbReference type="EnsemblPlants" id="OBART06G00010.1"/>
    </source>
</evidence>
<evidence type="ECO:0000256" key="1">
    <source>
        <dbReference type="SAM" id="MobiDB-lite"/>
    </source>
</evidence>
<reference evidence="2" key="1">
    <citation type="journal article" date="2009" name="Rice">
        <title>De Novo Next Generation Sequencing of Plant Genomes.</title>
        <authorList>
            <person name="Rounsley S."/>
            <person name="Marri P.R."/>
            <person name="Yu Y."/>
            <person name="He R."/>
            <person name="Sisneros N."/>
            <person name="Goicoechea J.L."/>
            <person name="Lee S.J."/>
            <person name="Angelova A."/>
            <person name="Kudrna D."/>
            <person name="Luo M."/>
            <person name="Affourtit J."/>
            <person name="Desany B."/>
            <person name="Knight J."/>
            <person name="Niazi F."/>
            <person name="Egholm M."/>
            <person name="Wing R.A."/>
        </authorList>
    </citation>
    <scope>NUCLEOTIDE SEQUENCE [LARGE SCALE GENOMIC DNA]</scope>
    <source>
        <strain evidence="2">cv. IRGC 105608</strain>
    </source>
</reference>
<accession>A0A0D3GBQ6</accession>
<feature type="region of interest" description="Disordered" evidence="1">
    <location>
        <begin position="16"/>
        <end position="70"/>
    </location>
</feature>
<dbReference type="EnsemblPlants" id="OBART06G00010.1">
    <property type="protein sequence ID" value="OBART06G00010.1"/>
    <property type="gene ID" value="OBART06G00010"/>
</dbReference>
<reference evidence="2" key="2">
    <citation type="submission" date="2015-03" db="UniProtKB">
        <authorList>
            <consortium name="EnsemblPlants"/>
        </authorList>
    </citation>
    <scope>IDENTIFICATION</scope>
</reference>
<dbReference type="HOGENOM" id="CLU_2761783_0_0_1"/>
<sequence length="70" mass="6907">MGRRAWDGIGSLIVGGDRNLEEEAGARAPALRSGSDLIGFGEEEIGGDGRRNRGGGGGGGGATKQASAPP</sequence>
<dbReference type="PaxDb" id="65489-OBART06G00010.1"/>
<organism evidence="2">
    <name type="scientific">Oryza barthii</name>
    <dbReference type="NCBI Taxonomy" id="65489"/>
    <lineage>
        <taxon>Eukaryota</taxon>
        <taxon>Viridiplantae</taxon>
        <taxon>Streptophyta</taxon>
        <taxon>Embryophyta</taxon>
        <taxon>Tracheophyta</taxon>
        <taxon>Spermatophyta</taxon>
        <taxon>Magnoliopsida</taxon>
        <taxon>Liliopsida</taxon>
        <taxon>Poales</taxon>
        <taxon>Poaceae</taxon>
        <taxon>BOP clade</taxon>
        <taxon>Oryzoideae</taxon>
        <taxon>Oryzeae</taxon>
        <taxon>Oryzinae</taxon>
        <taxon>Oryza</taxon>
    </lineage>
</organism>
<dbReference type="Proteomes" id="UP000026960">
    <property type="component" value="Chromosome 6"/>
</dbReference>
<evidence type="ECO:0008006" key="4">
    <source>
        <dbReference type="Google" id="ProtNLM"/>
    </source>
</evidence>
<keyword evidence="3" id="KW-1185">Reference proteome</keyword>
<evidence type="ECO:0000313" key="3">
    <source>
        <dbReference type="Proteomes" id="UP000026960"/>
    </source>
</evidence>